<dbReference type="InterPro" id="IPR024071">
    <property type="entry name" value="S-Me-THD_C_sf"/>
</dbReference>
<evidence type="ECO:0008006" key="5">
    <source>
        <dbReference type="Google" id="ProtNLM"/>
    </source>
</evidence>
<reference evidence="3 4" key="1">
    <citation type="submission" date="2019-03" db="EMBL/GenBank/DDBJ databases">
        <title>Genomic Encyclopedia of Type Strains, Phase IV (KMG-IV): sequencing the most valuable type-strain genomes for metagenomic binning, comparative biology and taxonomic classification.</title>
        <authorList>
            <person name="Goeker M."/>
        </authorList>
    </citation>
    <scope>NUCLEOTIDE SEQUENCE [LARGE SCALE GENOMIC DNA]</scope>
    <source>
        <strain evidence="3 4">DSM 25964</strain>
    </source>
</reference>
<dbReference type="AlphaFoldDB" id="A0A4R8MIY4"/>
<evidence type="ECO:0000313" key="3">
    <source>
        <dbReference type="EMBL" id="TDY64968.1"/>
    </source>
</evidence>
<dbReference type="Proteomes" id="UP000295066">
    <property type="component" value="Unassembled WGS sequence"/>
</dbReference>
<sequence length="358" mass="37233">MAKTELTRELLEAAVLGASILGGGGGGTVEEALEVGETALKFGPLHLVDPEDLEAWGTIVTCSTVTCPHRKDPFISPRARVRSIELLLESGAPRPSGLIPNECGSTGIVNGWIEGAILGIPLVDAPCNGRAHPTPEMGSMGLHLVEGYVSSQSFAGGNPAKGAYIEGILRGAVDTVSNMIRQDACVVGGILAVARNPVSVAFVRENGAPGAVKQAIRIGKAMKGAAEKGPEAVIAAAAEMLSATVIRCGEVEAVDRFTAGGIDTGTVFLGGHEVTFWKEYMTLEKDGERLATFPDLITILDGDTGRVIPSDCLQPGMNAVLFTASRRELVLGGGMRSAGLFEPAERILGKPILPFLAI</sequence>
<dbReference type="RefSeq" id="WP_133955269.1">
    <property type="nucleotide sequence ID" value="NZ_SORI01000001.1"/>
</dbReference>
<dbReference type="InterPro" id="IPR048350">
    <property type="entry name" value="S-Me-THD-like_C"/>
</dbReference>
<evidence type="ECO:0000259" key="1">
    <source>
        <dbReference type="Pfam" id="PF06032"/>
    </source>
</evidence>
<dbReference type="SUPFAM" id="SSF160991">
    <property type="entry name" value="CV3147-like"/>
    <property type="match status" value="1"/>
</dbReference>
<feature type="domain" description="S-Me-THD N-terminal" evidence="1">
    <location>
        <begin position="11"/>
        <end position="145"/>
    </location>
</feature>
<protein>
    <recommendedName>
        <fullName evidence="5">DUF917 family protein</fullName>
    </recommendedName>
</protein>
<proteinExistence type="predicted"/>
<dbReference type="Pfam" id="PF06032">
    <property type="entry name" value="S-Me-THD_N"/>
    <property type="match status" value="1"/>
</dbReference>
<organism evidence="3 4">
    <name type="scientific">Aminivibrio pyruvatiphilus</name>
    <dbReference type="NCBI Taxonomy" id="1005740"/>
    <lineage>
        <taxon>Bacteria</taxon>
        <taxon>Thermotogati</taxon>
        <taxon>Synergistota</taxon>
        <taxon>Synergistia</taxon>
        <taxon>Synergistales</taxon>
        <taxon>Aminobacteriaceae</taxon>
        <taxon>Aminivibrio</taxon>
    </lineage>
</organism>
<dbReference type="InterPro" id="IPR010318">
    <property type="entry name" value="S-Me-THD_N"/>
</dbReference>
<dbReference type="OrthoDB" id="7441206at2"/>
<accession>A0A4R8MIY4</accession>
<keyword evidence="4" id="KW-1185">Reference proteome</keyword>
<dbReference type="Gene3D" id="2.40.390.10">
    <property type="entry name" value="CV3147-like"/>
    <property type="match status" value="1"/>
</dbReference>
<evidence type="ECO:0000313" key="4">
    <source>
        <dbReference type="Proteomes" id="UP000295066"/>
    </source>
</evidence>
<evidence type="ECO:0000259" key="2">
    <source>
        <dbReference type="Pfam" id="PF20906"/>
    </source>
</evidence>
<dbReference type="Gene3D" id="3.40.1610.10">
    <property type="entry name" value="CV3147-like domain"/>
    <property type="match status" value="1"/>
</dbReference>
<dbReference type="EMBL" id="SORI01000001">
    <property type="protein sequence ID" value="TDY64968.1"/>
    <property type="molecule type" value="Genomic_DNA"/>
</dbReference>
<name>A0A4R8MIY4_9BACT</name>
<dbReference type="InterPro" id="IPR027479">
    <property type="entry name" value="S-Me-THD_N_sf"/>
</dbReference>
<gene>
    <name evidence="3" type="ORF">C8D99_101114</name>
</gene>
<dbReference type="Pfam" id="PF20906">
    <property type="entry name" value="S-Me-THD_C"/>
    <property type="match status" value="1"/>
</dbReference>
<comment type="caution">
    <text evidence="3">The sequence shown here is derived from an EMBL/GenBank/DDBJ whole genome shotgun (WGS) entry which is preliminary data.</text>
</comment>
<feature type="domain" description="S-Me-THD-like C-terminal" evidence="2">
    <location>
        <begin position="175"/>
        <end position="322"/>
    </location>
</feature>